<accession>A0ABU4PKU7</accession>
<reference evidence="2 3" key="1">
    <citation type="submission" date="2023-11" db="EMBL/GenBank/DDBJ databases">
        <title>MicrobeMod: A computational toolkit for identifying prokaryotic methylation and restriction-modification with nanopore sequencing.</title>
        <authorList>
            <person name="Crits-Christoph A."/>
            <person name="Kang S.C."/>
            <person name="Lee H."/>
            <person name="Ostrov N."/>
        </authorList>
    </citation>
    <scope>NUCLEOTIDE SEQUENCE [LARGE SCALE GENOMIC DNA]</scope>
    <source>
        <strain evidence="2 3">ATCC 14820</strain>
    </source>
</reference>
<proteinExistence type="predicted"/>
<keyword evidence="1" id="KW-1133">Transmembrane helix</keyword>
<keyword evidence="1" id="KW-0472">Membrane</keyword>
<keyword evidence="3" id="KW-1185">Reference proteome</keyword>
<evidence type="ECO:0000256" key="1">
    <source>
        <dbReference type="SAM" id="Phobius"/>
    </source>
</evidence>
<organism evidence="2 3">
    <name type="scientific">Sphingomonas echinoides</name>
    <dbReference type="NCBI Taxonomy" id="59803"/>
    <lineage>
        <taxon>Bacteria</taxon>
        <taxon>Pseudomonadati</taxon>
        <taxon>Pseudomonadota</taxon>
        <taxon>Alphaproteobacteria</taxon>
        <taxon>Sphingomonadales</taxon>
        <taxon>Sphingomonadaceae</taxon>
        <taxon>Sphingomonas</taxon>
    </lineage>
</organism>
<dbReference type="EMBL" id="JAWXXV010000001">
    <property type="protein sequence ID" value="MDX5983708.1"/>
    <property type="molecule type" value="Genomic_DNA"/>
</dbReference>
<keyword evidence="1" id="KW-0812">Transmembrane</keyword>
<dbReference type="Proteomes" id="UP001279660">
    <property type="component" value="Unassembled WGS sequence"/>
</dbReference>
<protein>
    <submittedName>
        <fullName evidence="2">Uncharacterized protein</fullName>
    </submittedName>
</protein>
<name>A0ABU4PKU7_9SPHN</name>
<dbReference type="RefSeq" id="WP_154651293.1">
    <property type="nucleotide sequence ID" value="NZ_JAWXXV010000001.1"/>
</dbReference>
<gene>
    <name evidence="2" type="ORF">SIL82_05495</name>
</gene>
<comment type="caution">
    <text evidence="2">The sequence shown here is derived from an EMBL/GenBank/DDBJ whole genome shotgun (WGS) entry which is preliminary data.</text>
</comment>
<sequence>MTAKLARSPQVDALNFSVILNLFYYVGEAIFGVVHARWRLPTTSPLRYACGGHFA</sequence>
<feature type="transmembrane region" description="Helical" evidence="1">
    <location>
        <begin position="13"/>
        <end position="34"/>
    </location>
</feature>
<evidence type="ECO:0000313" key="3">
    <source>
        <dbReference type="Proteomes" id="UP001279660"/>
    </source>
</evidence>
<evidence type="ECO:0000313" key="2">
    <source>
        <dbReference type="EMBL" id="MDX5983708.1"/>
    </source>
</evidence>